<sequence>MLPSGSLYDSIITIEVGPKPPKAYWLHEGILCHHSLYFREALRGDSSESQQKVIKLEETEVKVFDAFKNWLYTGKLFDTSTLDDPKVFDVLCKIWIFGNRRGVPGLKNAAADAFIDQSLRLWILPDELFLFIYDNTSNGAQLRTLIADLLVLSRDLLEMFTRLDGSLVERYPKQLLLDVLRSPMHKDLRFQSIASKIFIGKMDRCKYHDHRGPDEI</sequence>
<feature type="domain" description="BTB" evidence="1">
    <location>
        <begin position="8"/>
        <end position="80"/>
    </location>
</feature>
<dbReference type="SUPFAM" id="SSF54695">
    <property type="entry name" value="POZ domain"/>
    <property type="match status" value="1"/>
</dbReference>
<gene>
    <name evidence="2" type="ORF">NA57DRAFT_74123</name>
</gene>
<evidence type="ECO:0000313" key="3">
    <source>
        <dbReference type="Proteomes" id="UP000799772"/>
    </source>
</evidence>
<dbReference type="PANTHER" id="PTHR47843">
    <property type="entry name" value="BTB DOMAIN-CONTAINING PROTEIN-RELATED"/>
    <property type="match status" value="1"/>
</dbReference>
<dbReference type="OrthoDB" id="194443at2759"/>
<evidence type="ECO:0000259" key="1">
    <source>
        <dbReference type="PROSITE" id="PS50097"/>
    </source>
</evidence>
<keyword evidence="3" id="KW-1185">Reference proteome</keyword>
<dbReference type="CDD" id="cd18186">
    <property type="entry name" value="BTB_POZ_ZBTB_KLHL-like"/>
    <property type="match status" value="1"/>
</dbReference>
<organism evidence="2 3">
    <name type="scientific">Rhizodiscina lignyota</name>
    <dbReference type="NCBI Taxonomy" id="1504668"/>
    <lineage>
        <taxon>Eukaryota</taxon>
        <taxon>Fungi</taxon>
        <taxon>Dikarya</taxon>
        <taxon>Ascomycota</taxon>
        <taxon>Pezizomycotina</taxon>
        <taxon>Dothideomycetes</taxon>
        <taxon>Pleosporomycetidae</taxon>
        <taxon>Aulographales</taxon>
        <taxon>Rhizodiscinaceae</taxon>
        <taxon>Rhizodiscina</taxon>
    </lineage>
</organism>
<evidence type="ECO:0000313" key="2">
    <source>
        <dbReference type="EMBL" id="KAF2100517.1"/>
    </source>
</evidence>
<dbReference type="InterPro" id="IPR000210">
    <property type="entry name" value="BTB/POZ_dom"/>
</dbReference>
<dbReference type="Pfam" id="PF00651">
    <property type="entry name" value="BTB"/>
    <property type="match status" value="1"/>
</dbReference>
<reference evidence="2" key="1">
    <citation type="journal article" date="2020" name="Stud. Mycol.">
        <title>101 Dothideomycetes genomes: a test case for predicting lifestyles and emergence of pathogens.</title>
        <authorList>
            <person name="Haridas S."/>
            <person name="Albert R."/>
            <person name="Binder M."/>
            <person name="Bloem J."/>
            <person name="Labutti K."/>
            <person name="Salamov A."/>
            <person name="Andreopoulos B."/>
            <person name="Baker S."/>
            <person name="Barry K."/>
            <person name="Bills G."/>
            <person name="Bluhm B."/>
            <person name="Cannon C."/>
            <person name="Castanera R."/>
            <person name="Culley D."/>
            <person name="Daum C."/>
            <person name="Ezra D."/>
            <person name="Gonzalez J."/>
            <person name="Henrissat B."/>
            <person name="Kuo A."/>
            <person name="Liang C."/>
            <person name="Lipzen A."/>
            <person name="Lutzoni F."/>
            <person name="Magnuson J."/>
            <person name="Mondo S."/>
            <person name="Nolan M."/>
            <person name="Ohm R."/>
            <person name="Pangilinan J."/>
            <person name="Park H.-J."/>
            <person name="Ramirez L."/>
            <person name="Alfaro M."/>
            <person name="Sun H."/>
            <person name="Tritt A."/>
            <person name="Yoshinaga Y."/>
            <person name="Zwiers L.-H."/>
            <person name="Turgeon B."/>
            <person name="Goodwin S."/>
            <person name="Spatafora J."/>
            <person name="Crous P."/>
            <person name="Grigoriev I."/>
        </authorList>
    </citation>
    <scope>NUCLEOTIDE SEQUENCE</scope>
    <source>
        <strain evidence="2">CBS 133067</strain>
    </source>
</reference>
<dbReference type="PROSITE" id="PS50097">
    <property type="entry name" value="BTB"/>
    <property type="match status" value="1"/>
</dbReference>
<dbReference type="Proteomes" id="UP000799772">
    <property type="component" value="Unassembled WGS sequence"/>
</dbReference>
<protein>
    <recommendedName>
        <fullName evidence="1">BTB domain-containing protein</fullName>
    </recommendedName>
</protein>
<proteinExistence type="predicted"/>
<dbReference type="Gene3D" id="3.30.710.10">
    <property type="entry name" value="Potassium Channel Kv1.1, Chain A"/>
    <property type="match status" value="1"/>
</dbReference>
<comment type="caution">
    <text evidence="2">The sequence shown here is derived from an EMBL/GenBank/DDBJ whole genome shotgun (WGS) entry which is preliminary data.</text>
</comment>
<name>A0A9P4ILA8_9PEZI</name>
<dbReference type="InterPro" id="IPR011333">
    <property type="entry name" value="SKP1/BTB/POZ_sf"/>
</dbReference>
<dbReference type="AlphaFoldDB" id="A0A9P4ILA8"/>
<dbReference type="PANTHER" id="PTHR47843:SF2">
    <property type="entry name" value="BTB DOMAIN-CONTAINING PROTEIN"/>
    <property type="match status" value="1"/>
</dbReference>
<accession>A0A9P4ILA8</accession>
<dbReference type="EMBL" id="ML978124">
    <property type="protein sequence ID" value="KAF2100517.1"/>
    <property type="molecule type" value="Genomic_DNA"/>
</dbReference>